<dbReference type="Proteomes" id="UP000756921">
    <property type="component" value="Unassembled WGS sequence"/>
</dbReference>
<protein>
    <submittedName>
        <fullName evidence="1">Uncharacterized protein</fullName>
    </submittedName>
</protein>
<name>A0A9P6GBN8_9PLEO</name>
<dbReference type="AlphaFoldDB" id="A0A9P6GBN8"/>
<comment type="caution">
    <text evidence="1">The sequence shown here is derived from an EMBL/GenBank/DDBJ whole genome shotgun (WGS) entry which is preliminary data.</text>
</comment>
<reference evidence="1" key="1">
    <citation type="journal article" date="2020" name="Mol. Plant Microbe Interact.">
        <title>Genome Sequence of the Biocontrol Agent Coniothyrium minitans strain Conio (IMI 134523).</title>
        <authorList>
            <person name="Patel D."/>
            <person name="Shittu T.A."/>
            <person name="Baroncelli R."/>
            <person name="Muthumeenakshi S."/>
            <person name="Osborne T.H."/>
            <person name="Janganan T.K."/>
            <person name="Sreenivasaprasad S."/>
        </authorList>
    </citation>
    <scope>NUCLEOTIDE SEQUENCE</scope>
    <source>
        <strain evidence="1">Conio</strain>
    </source>
</reference>
<dbReference type="EMBL" id="WJXW01000010">
    <property type="protein sequence ID" value="KAF9732597.1"/>
    <property type="molecule type" value="Genomic_DNA"/>
</dbReference>
<accession>A0A9P6GBN8</accession>
<keyword evidence="2" id="KW-1185">Reference proteome</keyword>
<organism evidence="1 2">
    <name type="scientific">Paraphaeosphaeria minitans</name>
    <dbReference type="NCBI Taxonomy" id="565426"/>
    <lineage>
        <taxon>Eukaryota</taxon>
        <taxon>Fungi</taxon>
        <taxon>Dikarya</taxon>
        <taxon>Ascomycota</taxon>
        <taxon>Pezizomycotina</taxon>
        <taxon>Dothideomycetes</taxon>
        <taxon>Pleosporomycetidae</taxon>
        <taxon>Pleosporales</taxon>
        <taxon>Massarineae</taxon>
        <taxon>Didymosphaeriaceae</taxon>
        <taxon>Paraphaeosphaeria</taxon>
    </lineage>
</organism>
<sequence>MCKQSKTGHTGCAHVYADGDIELCAQARRPDVGEVCDEVETYWKNLKFPGKCIWCQQHDREKGMMKTSDGQSKPRPDWLK</sequence>
<gene>
    <name evidence="1" type="ORF">PMIN01_09455</name>
</gene>
<evidence type="ECO:0000313" key="2">
    <source>
        <dbReference type="Proteomes" id="UP000756921"/>
    </source>
</evidence>
<evidence type="ECO:0000313" key="1">
    <source>
        <dbReference type="EMBL" id="KAF9732597.1"/>
    </source>
</evidence>
<proteinExistence type="predicted"/>
<dbReference type="OrthoDB" id="3787244at2759"/>